<sequence length="89" mass="10252">MDVTVGKLIFFVDTESRIAFYFLCTAESTEVSLGGLEKNRMSAQEQYQVEWLELEKLKDVTFIPAPAKDAIFKYLENPDQPAFFFTTNQ</sequence>
<dbReference type="AlphaFoldDB" id="A0A7C4XT99"/>
<proteinExistence type="predicted"/>
<comment type="caution">
    <text evidence="1">The sequence shown here is derived from an EMBL/GenBank/DDBJ whole genome shotgun (WGS) entry which is preliminary data.</text>
</comment>
<gene>
    <name evidence="1" type="ORF">ENR63_02550</name>
</gene>
<name>A0A7C4XT99_UNCKA</name>
<dbReference type="EMBL" id="DSRT01000136">
    <property type="protein sequence ID" value="HGW29778.1"/>
    <property type="molecule type" value="Genomic_DNA"/>
</dbReference>
<accession>A0A7C4XT99</accession>
<protein>
    <recommendedName>
        <fullName evidence="2">NUDIX hydrolase</fullName>
    </recommendedName>
</protein>
<organism evidence="1">
    <name type="scientific">candidate division WWE3 bacterium</name>
    <dbReference type="NCBI Taxonomy" id="2053526"/>
    <lineage>
        <taxon>Bacteria</taxon>
        <taxon>Katanobacteria</taxon>
    </lineage>
</organism>
<reference evidence="1" key="1">
    <citation type="journal article" date="2020" name="mSystems">
        <title>Genome- and Community-Level Interaction Insights into Carbon Utilization and Element Cycling Functions of Hydrothermarchaeota in Hydrothermal Sediment.</title>
        <authorList>
            <person name="Zhou Z."/>
            <person name="Liu Y."/>
            <person name="Xu W."/>
            <person name="Pan J."/>
            <person name="Luo Z.H."/>
            <person name="Li M."/>
        </authorList>
    </citation>
    <scope>NUCLEOTIDE SEQUENCE [LARGE SCALE GENOMIC DNA]</scope>
    <source>
        <strain evidence="1">SpSt-417</strain>
    </source>
</reference>
<evidence type="ECO:0000313" key="1">
    <source>
        <dbReference type="EMBL" id="HGW29778.1"/>
    </source>
</evidence>
<evidence type="ECO:0008006" key="2">
    <source>
        <dbReference type="Google" id="ProtNLM"/>
    </source>
</evidence>